<feature type="binding site" evidence="16">
    <location>
        <position position="62"/>
    </location>
    <ligand>
        <name>substrate</name>
    </ligand>
</feature>
<evidence type="ECO:0000256" key="6">
    <source>
        <dbReference type="ARBA" id="ARBA00022692"/>
    </source>
</evidence>
<evidence type="ECO:0008006" key="22">
    <source>
        <dbReference type="Google" id="ProtNLM"/>
    </source>
</evidence>
<dbReference type="GO" id="GO:0016301">
    <property type="term" value="F:kinase activity"/>
    <property type="evidence" value="ECO:0007669"/>
    <property type="project" value="UniProtKB-KW"/>
</dbReference>
<evidence type="ECO:0000256" key="18">
    <source>
        <dbReference type="PIRSR" id="PIRSR600829-4"/>
    </source>
</evidence>
<keyword evidence="13" id="KW-0594">Phospholipid biosynthesis</keyword>
<dbReference type="InterPro" id="IPR033717">
    <property type="entry name" value="UDPK"/>
</dbReference>
<evidence type="ECO:0000256" key="12">
    <source>
        <dbReference type="ARBA" id="ARBA00023136"/>
    </source>
</evidence>
<evidence type="ECO:0000256" key="13">
    <source>
        <dbReference type="ARBA" id="ARBA00023209"/>
    </source>
</evidence>
<feature type="transmembrane region" description="Helical" evidence="19">
    <location>
        <begin position="24"/>
        <end position="43"/>
    </location>
</feature>
<evidence type="ECO:0000256" key="8">
    <source>
        <dbReference type="ARBA" id="ARBA00022777"/>
    </source>
</evidence>
<dbReference type="Gene3D" id="1.10.287.3610">
    <property type="match status" value="1"/>
</dbReference>
<keyword evidence="8" id="KW-0418">Kinase</keyword>
<dbReference type="GO" id="GO:0005886">
    <property type="term" value="C:plasma membrane"/>
    <property type="evidence" value="ECO:0007669"/>
    <property type="project" value="UniProtKB-SubCell"/>
</dbReference>
<dbReference type="GO" id="GO:0008654">
    <property type="term" value="P:phospholipid biosynthetic process"/>
    <property type="evidence" value="ECO:0007669"/>
    <property type="project" value="UniProtKB-KW"/>
</dbReference>
<evidence type="ECO:0000256" key="10">
    <source>
        <dbReference type="ARBA" id="ARBA00022989"/>
    </source>
</evidence>
<evidence type="ECO:0000256" key="9">
    <source>
        <dbReference type="ARBA" id="ARBA00022840"/>
    </source>
</evidence>
<evidence type="ECO:0000256" key="1">
    <source>
        <dbReference type="ARBA" id="ARBA00004651"/>
    </source>
</evidence>
<evidence type="ECO:0000313" key="20">
    <source>
        <dbReference type="EMBL" id="OGY17523.1"/>
    </source>
</evidence>
<keyword evidence="4" id="KW-0444">Lipid biosynthesis</keyword>
<reference evidence="20 21" key="1">
    <citation type="journal article" date="2016" name="Nat. Commun.">
        <title>Thousands of microbial genomes shed light on interconnected biogeochemical processes in an aquifer system.</title>
        <authorList>
            <person name="Anantharaman K."/>
            <person name="Brown C.T."/>
            <person name="Hug L.A."/>
            <person name="Sharon I."/>
            <person name="Castelle C.J."/>
            <person name="Probst A.J."/>
            <person name="Thomas B.C."/>
            <person name="Singh A."/>
            <person name="Wilkins M.J."/>
            <person name="Karaoz U."/>
            <person name="Brodie E.L."/>
            <person name="Williams K.H."/>
            <person name="Hubbard S.S."/>
            <person name="Banfield J.F."/>
        </authorList>
    </citation>
    <scope>NUCLEOTIDE SEQUENCE [LARGE SCALE GENOMIC DNA]</scope>
</reference>
<dbReference type="PANTHER" id="PTHR34299">
    <property type="entry name" value="DIACYLGLYCEROL KINASE"/>
    <property type="match status" value="1"/>
</dbReference>
<evidence type="ECO:0000256" key="5">
    <source>
        <dbReference type="ARBA" id="ARBA00022679"/>
    </source>
</evidence>
<dbReference type="EMBL" id="MHCH01000022">
    <property type="protein sequence ID" value="OGY17523.1"/>
    <property type="molecule type" value="Genomic_DNA"/>
</dbReference>
<dbReference type="InterPro" id="IPR000829">
    <property type="entry name" value="DAGK"/>
</dbReference>
<feature type="active site" description="Proton acceptor" evidence="15">
    <location>
        <position position="62"/>
    </location>
</feature>
<evidence type="ECO:0000256" key="14">
    <source>
        <dbReference type="ARBA" id="ARBA00023264"/>
    </source>
</evidence>
<comment type="subcellular location">
    <subcellularLocation>
        <location evidence="1">Cell membrane</location>
        <topology evidence="1">Multi-pass membrane protein</topology>
    </subcellularLocation>
</comment>
<comment type="cofactor">
    <cofactor evidence="18">
        <name>Mg(2+)</name>
        <dbReference type="ChEBI" id="CHEBI:18420"/>
    </cofactor>
    <text evidence="18">Mn(2+), Zn(2+), Cd(2+) and Co(2+) support activity to lesser extents.</text>
</comment>
<keyword evidence="9 17" id="KW-0067">ATP-binding</keyword>
<dbReference type="Proteomes" id="UP000177324">
    <property type="component" value="Unassembled WGS sequence"/>
</dbReference>
<evidence type="ECO:0000256" key="2">
    <source>
        <dbReference type="ARBA" id="ARBA00005967"/>
    </source>
</evidence>
<evidence type="ECO:0000256" key="3">
    <source>
        <dbReference type="ARBA" id="ARBA00022475"/>
    </source>
</evidence>
<evidence type="ECO:0000256" key="7">
    <source>
        <dbReference type="ARBA" id="ARBA00022741"/>
    </source>
</evidence>
<keyword evidence="3" id="KW-1003">Cell membrane</keyword>
<dbReference type="GO" id="GO:0046872">
    <property type="term" value="F:metal ion binding"/>
    <property type="evidence" value="ECO:0007669"/>
    <property type="project" value="UniProtKB-KW"/>
</dbReference>
<comment type="similarity">
    <text evidence="2">Belongs to the bacterial diacylglycerol kinase family.</text>
</comment>
<feature type="transmembrane region" description="Helical" evidence="19">
    <location>
        <begin position="89"/>
        <end position="114"/>
    </location>
</feature>
<keyword evidence="14" id="KW-1208">Phospholipid metabolism</keyword>
<feature type="transmembrane region" description="Helical" evidence="19">
    <location>
        <begin position="49"/>
        <end position="68"/>
    </location>
</feature>
<evidence type="ECO:0000256" key="19">
    <source>
        <dbReference type="SAM" id="Phobius"/>
    </source>
</evidence>
<dbReference type="STRING" id="1797589.A2784_05175"/>
<keyword evidence="6 19" id="KW-0812">Transmembrane</keyword>
<evidence type="ECO:0000256" key="16">
    <source>
        <dbReference type="PIRSR" id="PIRSR600829-2"/>
    </source>
</evidence>
<evidence type="ECO:0000313" key="21">
    <source>
        <dbReference type="Proteomes" id="UP000177324"/>
    </source>
</evidence>
<keyword evidence="18" id="KW-0479">Metal-binding</keyword>
<sequence>MSHRISFKVAFSGLKYAFLTQPNFRVHSLIAALVLTTAVILKLSRLEWLVLLVAVTLVLIAEMINTSLEAATDLLAPEYQSQAKIAKDVAAGMVLLAAIFSVIIGLVIFIPHLWPSF</sequence>
<dbReference type="PANTHER" id="PTHR34299:SF1">
    <property type="entry name" value="DIACYLGLYCEROL KINASE"/>
    <property type="match status" value="1"/>
</dbReference>
<keyword evidence="10 19" id="KW-1133">Transmembrane helix</keyword>
<keyword evidence="12 19" id="KW-0472">Membrane</keyword>
<protein>
    <recommendedName>
        <fullName evidence="22">Diacylglycerol kinase</fullName>
    </recommendedName>
</protein>
<feature type="binding site" evidence="17">
    <location>
        <begin position="87"/>
        <end position="88"/>
    </location>
    <ligand>
        <name>ATP</name>
        <dbReference type="ChEBI" id="CHEBI:30616"/>
    </ligand>
</feature>
<name>A0A1G1VQ75_9BACT</name>
<evidence type="ECO:0000256" key="11">
    <source>
        <dbReference type="ARBA" id="ARBA00023098"/>
    </source>
</evidence>
<dbReference type="Pfam" id="PF01219">
    <property type="entry name" value="DAGK_prokar"/>
    <property type="match status" value="1"/>
</dbReference>
<dbReference type="GO" id="GO:0005524">
    <property type="term" value="F:ATP binding"/>
    <property type="evidence" value="ECO:0007669"/>
    <property type="project" value="UniProtKB-KW"/>
</dbReference>
<organism evidence="20 21">
    <name type="scientific">Candidatus Chisholmbacteria bacterium RIFCSPHIGHO2_01_FULL_48_12</name>
    <dbReference type="NCBI Taxonomy" id="1797589"/>
    <lineage>
        <taxon>Bacteria</taxon>
        <taxon>Candidatus Chisholmiibacteriota</taxon>
    </lineage>
</organism>
<feature type="binding site" evidence="18">
    <location>
        <position position="69"/>
    </location>
    <ligand>
        <name>a divalent metal cation</name>
        <dbReference type="ChEBI" id="CHEBI:60240"/>
    </ligand>
</feature>
<dbReference type="InterPro" id="IPR036945">
    <property type="entry name" value="DAGK_sf"/>
</dbReference>
<comment type="caution">
    <text evidence="20">The sequence shown here is derived from an EMBL/GenBank/DDBJ whole genome shotgun (WGS) entry which is preliminary data.</text>
</comment>
<proteinExistence type="inferred from homology"/>
<accession>A0A1G1VQ75</accession>
<evidence type="ECO:0000256" key="17">
    <source>
        <dbReference type="PIRSR" id="PIRSR600829-3"/>
    </source>
</evidence>
<keyword evidence="7 17" id="KW-0547">Nucleotide-binding</keyword>
<dbReference type="AlphaFoldDB" id="A0A1G1VQ75"/>
<keyword evidence="5" id="KW-0808">Transferase</keyword>
<dbReference type="CDD" id="cd14265">
    <property type="entry name" value="UDPK_IM_like"/>
    <property type="match status" value="1"/>
</dbReference>
<keyword evidence="11" id="KW-0443">Lipid metabolism</keyword>
<evidence type="ECO:0000256" key="15">
    <source>
        <dbReference type="PIRSR" id="PIRSR600829-1"/>
    </source>
</evidence>
<gene>
    <name evidence="20" type="ORF">A2784_05175</name>
</gene>
<keyword evidence="18" id="KW-0460">Magnesium</keyword>
<evidence type="ECO:0000256" key="4">
    <source>
        <dbReference type="ARBA" id="ARBA00022516"/>
    </source>
</evidence>
<feature type="binding site" evidence="17">
    <location>
        <position position="69"/>
    </location>
    <ligand>
        <name>ATP</name>
        <dbReference type="ChEBI" id="CHEBI:30616"/>
    </ligand>
</feature>